<evidence type="ECO:0000259" key="2">
    <source>
        <dbReference type="Pfam" id="PF13273"/>
    </source>
</evidence>
<feature type="transmembrane region" description="Helical" evidence="1">
    <location>
        <begin position="7"/>
        <end position="27"/>
    </location>
</feature>
<keyword evidence="4" id="KW-1185">Reference proteome</keyword>
<feature type="transmembrane region" description="Helical" evidence="1">
    <location>
        <begin position="100"/>
        <end position="126"/>
    </location>
</feature>
<name>A0ABY4EXN4_9BACI</name>
<reference evidence="3 4" key="1">
    <citation type="submission" date="2022-04" db="EMBL/GenBank/DDBJ databases">
        <title>Gracilibacillus sp. isolated from saltern.</title>
        <authorList>
            <person name="Won M."/>
            <person name="Lee C.-M."/>
            <person name="Woen H.-Y."/>
            <person name="Kwon S.-W."/>
        </authorList>
    </citation>
    <scope>NUCLEOTIDE SEQUENCE [LARGE SCALE GENOMIC DNA]</scope>
    <source>
        <strain evidence="3 4">SSWR10-1</strain>
    </source>
</reference>
<sequence length="143" mass="15327">MKRTVEVVLAIIGAIVYLFGVLFGAIFRMMEGQEGWMQEMLAENPNFNQGDIANIEMQLSNGIGTMGTVLIVGSLISIIAGIVAMFFFRGNSKPKAASIILLVVGAGTTLITFGGAIFAGIFYVIAGIMGLVRKPKQDVMTQY</sequence>
<feature type="domain" description="DUF4064" evidence="2">
    <location>
        <begin position="2"/>
        <end position="109"/>
    </location>
</feature>
<organism evidence="3 4">
    <name type="scientific">Gracilibacillus caseinilyticus</name>
    <dbReference type="NCBI Taxonomy" id="2932256"/>
    <lineage>
        <taxon>Bacteria</taxon>
        <taxon>Bacillati</taxon>
        <taxon>Bacillota</taxon>
        <taxon>Bacilli</taxon>
        <taxon>Bacillales</taxon>
        <taxon>Bacillaceae</taxon>
        <taxon>Gracilibacillus</taxon>
    </lineage>
</organism>
<feature type="transmembrane region" description="Helical" evidence="1">
    <location>
        <begin position="66"/>
        <end position="88"/>
    </location>
</feature>
<dbReference type="RefSeq" id="WP_244720838.1">
    <property type="nucleotide sequence ID" value="NZ_CP095072.1"/>
</dbReference>
<keyword evidence="1" id="KW-1133">Transmembrane helix</keyword>
<dbReference type="EMBL" id="CP095072">
    <property type="protein sequence ID" value="UOQ49177.1"/>
    <property type="molecule type" value="Genomic_DNA"/>
</dbReference>
<keyword evidence="1" id="KW-0812">Transmembrane</keyword>
<dbReference type="Pfam" id="PF13273">
    <property type="entry name" value="DUF4064"/>
    <property type="match status" value="1"/>
</dbReference>
<keyword evidence="1" id="KW-0472">Membrane</keyword>
<proteinExistence type="predicted"/>
<accession>A0ABY4EXN4</accession>
<protein>
    <submittedName>
        <fullName evidence="3">DUF4064 domain-containing protein</fullName>
    </submittedName>
</protein>
<dbReference type="Proteomes" id="UP000831782">
    <property type="component" value="Chromosome"/>
</dbReference>
<evidence type="ECO:0000256" key="1">
    <source>
        <dbReference type="SAM" id="Phobius"/>
    </source>
</evidence>
<evidence type="ECO:0000313" key="4">
    <source>
        <dbReference type="Proteomes" id="UP000831782"/>
    </source>
</evidence>
<dbReference type="InterPro" id="IPR025273">
    <property type="entry name" value="DUF4064"/>
</dbReference>
<evidence type="ECO:0000313" key="3">
    <source>
        <dbReference type="EMBL" id="UOQ49177.1"/>
    </source>
</evidence>
<gene>
    <name evidence="3" type="ORF">MUN88_03360</name>
</gene>